<proteinExistence type="inferred from homology"/>
<evidence type="ECO:0000313" key="5">
    <source>
        <dbReference type="RefSeq" id="XP_029640165.1"/>
    </source>
</evidence>
<comment type="similarity">
    <text evidence="1">Belongs to the V-ATPase E subunit family.</text>
</comment>
<dbReference type="InterPro" id="IPR002842">
    <property type="entry name" value="ATPase_V1_Esu"/>
</dbReference>
<evidence type="ECO:0000313" key="4">
    <source>
        <dbReference type="Proteomes" id="UP000515154"/>
    </source>
</evidence>
<sequence length="226" mass="26299">MALSDADVQKQIKHMMAFIEQEANEKAEEIDVKAEEEFNIEKGRLVQQQRVKILEYYERKEKQVELQKKIQSSNLLNQARLKVLRDREEHIKDVLEEARRRLGQVTNDKHRYRGILEGLITQALFQLLETNVIIKCREQDVNSVKEVLPQCQENFKAATYKDVKVTISTDSFLSSSVSGGVEVFAQQGKIKVVNTLDKRLDLISQQMLPQLREILFGKNVNRRFLN</sequence>
<organism evidence="4 5">
    <name type="scientific">Octopus sinensis</name>
    <name type="common">East Asian common octopus</name>
    <dbReference type="NCBI Taxonomy" id="2607531"/>
    <lineage>
        <taxon>Eukaryota</taxon>
        <taxon>Metazoa</taxon>
        <taxon>Spiralia</taxon>
        <taxon>Lophotrochozoa</taxon>
        <taxon>Mollusca</taxon>
        <taxon>Cephalopoda</taxon>
        <taxon>Coleoidea</taxon>
        <taxon>Octopodiformes</taxon>
        <taxon>Octopoda</taxon>
        <taxon>Incirrata</taxon>
        <taxon>Octopodidae</taxon>
        <taxon>Octopus</taxon>
    </lineage>
</organism>
<evidence type="ECO:0000256" key="2">
    <source>
        <dbReference type="ARBA" id="ARBA00022448"/>
    </source>
</evidence>
<dbReference type="FunFam" id="3.30.2320.30:FF:000001">
    <property type="entry name" value="V-type proton atpase subunit e 1"/>
    <property type="match status" value="1"/>
</dbReference>
<keyword evidence="3" id="KW-0406">Ion transport</keyword>
<name>A0A6P7SPF0_9MOLL</name>
<dbReference type="PANTHER" id="PTHR45715">
    <property type="entry name" value="ATPASE H+-TRANSPORTING V1 SUBUNIT E1A-RELATED"/>
    <property type="match status" value="1"/>
</dbReference>
<dbReference type="SUPFAM" id="SSF160527">
    <property type="entry name" value="V-type ATPase subunit E-like"/>
    <property type="match status" value="1"/>
</dbReference>
<dbReference type="Proteomes" id="UP000515154">
    <property type="component" value="Linkage group LG8"/>
</dbReference>
<evidence type="ECO:0000256" key="1">
    <source>
        <dbReference type="ARBA" id="ARBA00005901"/>
    </source>
</evidence>
<dbReference type="Gene3D" id="6.10.250.1620">
    <property type="match status" value="1"/>
</dbReference>
<dbReference type="KEGG" id="osn:115215132"/>
<dbReference type="HAMAP" id="MF_00311">
    <property type="entry name" value="ATP_synth_E_arch"/>
    <property type="match status" value="1"/>
</dbReference>
<reference evidence="5" key="1">
    <citation type="submission" date="2025-08" db="UniProtKB">
        <authorList>
            <consortium name="RefSeq"/>
        </authorList>
    </citation>
    <scope>IDENTIFICATION</scope>
</reference>
<keyword evidence="4" id="KW-1185">Reference proteome</keyword>
<dbReference type="Gene3D" id="3.30.2320.30">
    <property type="entry name" value="ATP synthase, E subunit, C-terminal"/>
    <property type="match status" value="1"/>
</dbReference>
<dbReference type="GO" id="GO:0046961">
    <property type="term" value="F:proton-transporting ATPase activity, rotational mechanism"/>
    <property type="evidence" value="ECO:0007669"/>
    <property type="project" value="InterPro"/>
</dbReference>
<gene>
    <name evidence="5" type="primary">LOC115215132</name>
</gene>
<dbReference type="RefSeq" id="XP_029640165.1">
    <property type="nucleotide sequence ID" value="XM_029784305.2"/>
</dbReference>
<keyword evidence="2" id="KW-0813">Transport</keyword>
<dbReference type="GO" id="GO:0033178">
    <property type="term" value="C:proton-transporting two-sector ATPase complex, catalytic domain"/>
    <property type="evidence" value="ECO:0007669"/>
    <property type="project" value="InterPro"/>
</dbReference>
<dbReference type="Pfam" id="PF01991">
    <property type="entry name" value="vATP-synt_E"/>
    <property type="match status" value="1"/>
</dbReference>
<accession>A0A6P7SPF0</accession>
<evidence type="ECO:0000256" key="3">
    <source>
        <dbReference type="ARBA" id="ARBA00023065"/>
    </source>
</evidence>
<dbReference type="InterPro" id="IPR038495">
    <property type="entry name" value="ATPase_E_C"/>
</dbReference>
<dbReference type="AlphaFoldDB" id="A0A6P7SPF0"/>
<protein>
    <submittedName>
        <fullName evidence="5">V-type proton ATPase subunit E</fullName>
    </submittedName>
</protein>